<evidence type="ECO:0000256" key="2">
    <source>
        <dbReference type="ARBA" id="ARBA00012903"/>
    </source>
</evidence>
<feature type="domain" description="Myotubularin phosphatase" evidence="10">
    <location>
        <begin position="170"/>
        <end position="570"/>
    </location>
</feature>
<dbReference type="InterPro" id="IPR048994">
    <property type="entry name" value="PH-GRAM_MTMR6-9"/>
</dbReference>
<evidence type="ECO:0000259" key="10">
    <source>
        <dbReference type="PROSITE" id="PS51339"/>
    </source>
</evidence>
<dbReference type="Gene3D" id="3.30.40.10">
    <property type="entry name" value="Zinc/RING finger domain, C3HC4 (zinc finger)"/>
    <property type="match status" value="1"/>
</dbReference>
<dbReference type="InterPro" id="IPR011011">
    <property type="entry name" value="Znf_FYVE_PHD"/>
</dbReference>
<reference evidence="12" key="1">
    <citation type="submission" date="2017-02" db="UniProtKB">
        <authorList>
            <consortium name="WormBaseParasite"/>
        </authorList>
    </citation>
    <scope>IDENTIFICATION</scope>
</reference>
<dbReference type="SMART" id="SM00064">
    <property type="entry name" value="FYVE"/>
    <property type="match status" value="1"/>
</dbReference>
<keyword evidence="11" id="KW-1185">Reference proteome</keyword>
<feature type="binding site" evidence="9">
    <location>
        <begin position="343"/>
        <end position="344"/>
    </location>
    <ligand>
        <name>substrate</name>
    </ligand>
</feature>
<evidence type="ECO:0000256" key="7">
    <source>
        <dbReference type="ARBA" id="ARBA00023098"/>
    </source>
</evidence>
<dbReference type="InterPro" id="IPR011993">
    <property type="entry name" value="PH-like_dom_sf"/>
</dbReference>
<sequence length="759" mass="85950">MSISMVSSPPDEFEIARLLLIDGFKRLYETIMGHESLQDDDLMLYCGLLQTVNKVQLIDRLGSEPNIVGSIHVTTSHVIFKAEDSAKEIWVPNGLIGTVEKGMLSALGTPLTVKCKHFLTLTFLIARDKECQDLVETLNKCGKPVNIADVFAFENKERNGDIRLNVKKRGWDRFDWVVEFARQGIGTADDQKWKITDFNTGYKYCDTYPECLCVPSATTTQTLIGSCKFRSRARLPVLTYFHRPNAASISRCAQPLTGFSARCVEDEMLMNAIAKTNPSSSTLYLIDTRPKARFFHSYSAFDFILRTLVARNVNAMVNKMQGKGFENVRNYANLRFHFFDIDNIHIMRSSLSKLLEACHRAKTVTDYYKQLEASGWLKHVLALLECGNFLAISIARGISCVVHCSDGWDRTAQSVSIAQLLLDPFFRTIKGFQILIEKDWLGFGHKFDDRCGHIGAFNEEAAREVSPIFTQFLDATFQIMRQHPCAFEFNERYLIHMHEHAYSCQYGTFLGNCDKDRKDLNLAKRTQSLWAFLDDRHDDYINPLYETNKYGFLGKINLHPSALVVWAAMYNRFDTGLLPRENTNDVTLSTMEHVSILEAHLASLQSKLAELKLLVGKQTPGSEVMSDSGHSSCISSTVTPEASKIPDVVSLTHSCVMDEKVKKQSWDNGQNIQESGIYDVSFPYSENNSPLPAIRWQSIRSADECANIDCGAEFVTRGERRLHCYRCGKIHCRRCMVLTSDGVERICIPCSELTQQNNL</sequence>
<dbReference type="GO" id="GO:0052629">
    <property type="term" value="F:phosphatidylinositol-3,5-bisphosphate 3-phosphatase activity"/>
    <property type="evidence" value="ECO:0007669"/>
    <property type="project" value="UniProtKB-EC"/>
</dbReference>
<dbReference type="STRING" id="1147741.A0A0R3RZ20"/>
<feature type="active site" description="Phosphocysteine intermediate" evidence="8">
    <location>
        <position position="404"/>
    </location>
</feature>
<dbReference type="PANTHER" id="PTHR10807">
    <property type="entry name" value="MYOTUBULARIN-RELATED"/>
    <property type="match status" value="1"/>
</dbReference>
<evidence type="ECO:0000256" key="8">
    <source>
        <dbReference type="PIRSR" id="PIRSR630564-1"/>
    </source>
</evidence>
<dbReference type="GO" id="GO:0005737">
    <property type="term" value="C:cytoplasm"/>
    <property type="evidence" value="ECO:0007669"/>
    <property type="project" value="TreeGrafter"/>
</dbReference>
<dbReference type="PROSITE" id="PS00383">
    <property type="entry name" value="TYR_PHOSPHATASE_1"/>
    <property type="match status" value="1"/>
</dbReference>
<dbReference type="SUPFAM" id="SSF52799">
    <property type="entry name" value="(Phosphotyrosine protein) phosphatases II"/>
    <property type="match status" value="1"/>
</dbReference>
<keyword evidence="3" id="KW-0479">Metal-binding</keyword>
<dbReference type="SUPFAM" id="SSF57903">
    <property type="entry name" value="FYVE/PHD zinc finger"/>
    <property type="match status" value="1"/>
</dbReference>
<accession>A0A0R3RZ20</accession>
<evidence type="ECO:0000313" key="12">
    <source>
        <dbReference type="WBParaSite" id="EEL_0000755601-mRNA-1"/>
    </source>
</evidence>
<feature type="binding site" evidence="9">
    <location>
        <begin position="404"/>
        <end position="410"/>
    </location>
    <ligand>
        <name>substrate</name>
    </ligand>
</feature>
<dbReference type="InterPro" id="IPR016130">
    <property type="entry name" value="Tyr_Pase_AS"/>
</dbReference>
<evidence type="ECO:0000256" key="6">
    <source>
        <dbReference type="ARBA" id="ARBA00022833"/>
    </source>
</evidence>
<evidence type="ECO:0000256" key="1">
    <source>
        <dbReference type="ARBA" id="ARBA00007471"/>
    </source>
</evidence>
<keyword evidence="5" id="KW-0378">Hydrolase</keyword>
<dbReference type="InterPro" id="IPR030564">
    <property type="entry name" value="Myotubularin"/>
</dbReference>
<organism evidence="11 12">
    <name type="scientific">Elaeophora elaphi</name>
    <dbReference type="NCBI Taxonomy" id="1147741"/>
    <lineage>
        <taxon>Eukaryota</taxon>
        <taxon>Metazoa</taxon>
        <taxon>Ecdysozoa</taxon>
        <taxon>Nematoda</taxon>
        <taxon>Chromadorea</taxon>
        <taxon>Rhabditida</taxon>
        <taxon>Spirurina</taxon>
        <taxon>Spiruromorpha</taxon>
        <taxon>Filarioidea</taxon>
        <taxon>Onchocercidae</taxon>
        <taxon>Elaeophora</taxon>
    </lineage>
</organism>
<dbReference type="PROSITE" id="PS51339">
    <property type="entry name" value="PPASE_MYOTUBULARIN"/>
    <property type="match status" value="1"/>
</dbReference>
<dbReference type="SUPFAM" id="SSF50729">
    <property type="entry name" value="PH domain-like"/>
    <property type="match status" value="1"/>
</dbReference>
<dbReference type="GO" id="GO:0004438">
    <property type="term" value="F:phosphatidylinositol-3-phosphate phosphatase activity"/>
    <property type="evidence" value="ECO:0007669"/>
    <property type="project" value="TreeGrafter"/>
</dbReference>
<dbReference type="AlphaFoldDB" id="A0A0R3RZ20"/>
<evidence type="ECO:0000256" key="9">
    <source>
        <dbReference type="PIRSR" id="PIRSR630564-2"/>
    </source>
</evidence>
<keyword evidence="6" id="KW-0862">Zinc</keyword>
<dbReference type="GO" id="GO:0008270">
    <property type="term" value="F:zinc ion binding"/>
    <property type="evidence" value="ECO:0007669"/>
    <property type="project" value="UniProtKB-KW"/>
</dbReference>
<proteinExistence type="inferred from homology"/>
<keyword evidence="4" id="KW-0863">Zinc-finger</keyword>
<evidence type="ECO:0000256" key="5">
    <source>
        <dbReference type="ARBA" id="ARBA00022801"/>
    </source>
</evidence>
<dbReference type="Proteomes" id="UP000050640">
    <property type="component" value="Unplaced"/>
</dbReference>
<dbReference type="SMART" id="SM00404">
    <property type="entry name" value="PTPc_motif"/>
    <property type="match status" value="1"/>
</dbReference>
<dbReference type="InterPro" id="IPR029021">
    <property type="entry name" value="Prot-tyrosine_phosphatase-like"/>
</dbReference>
<keyword evidence="7" id="KW-0443">Lipid metabolism</keyword>
<dbReference type="Gene3D" id="2.30.29.30">
    <property type="entry name" value="Pleckstrin-homology domain (PH domain)/Phosphotyrosine-binding domain (PTB)"/>
    <property type="match status" value="1"/>
</dbReference>
<protein>
    <recommendedName>
        <fullName evidence="2">phosphatidylinositol-3,5-bisphosphate 3-phosphatase</fullName>
        <ecNumber evidence="2">3.1.3.95</ecNumber>
    </recommendedName>
</protein>
<comment type="similarity">
    <text evidence="1">Belongs to the protein-tyrosine phosphatase family. Non-receptor class myotubularin subfamily.</text>
</comment>
<dbReference type="EC" id="3.1.3.95" evidence="2"/>
<dbReference type="Pfam" id="PF06602">
    <property type="entry name" value="Myotub-related"/>
    <property type="match status" value="1"/>
</dbReference>
<dbReference type="InterPro" id="IPR013083">
    <property type="entry name" value="Znf_RING/FYVE/PHD"/>
</dbReference>
<dbReference type="InterPro" id="IPR000306">
    <property type="entry name" value="Znf_FYVE"/>
</dbReference>
<dbReference type="InterPro" id="IPR010569">
    <property type="entry name" value="Myotubularin-like_Pase_dom"/>
</dbReference>
<evidence type="ECO:0000256" key="4">
    <source>
        <dbReference type="ARBA" id="ARBA00022771"/>
    </source>
</evidence>
<dbReference type="GO" id="GO:0046856">
    <property type="term" value="P:phosphatidylinositol dephosphorylation"/>
    <property type="evidence" value="ECO:0007669"/>
    <property type="project" value="TreeGrafter"/>
</dbReference>
<evidence type="ECO:0000313" key="11">
    <source>
        <dbReference type="Proteomes" id="UP000050640"/>
    </source>
</evidence>
<evidence type="ECO:0000256" key="3">
    <source>
        <dbReference type="ARBA" id="ARBA00022723"/>
    </source>
</evidence>
<dbReference type="InterPro" id="IPR003595">
    <property type="entry name" value="Tyr_Pase_cat"/>
</dbReference>
<dbReference type="WBParaSite" id="EEL_0000755601-mRNA-1">
    <property type="protein sequence ID" value="EEL_0000755601-mRNA-1"/>
    <property type="gene ID" value="EEL_0000755601"/>
</dbReference>
<dbReference type="Pfam" id="PF21098">
    <property type="entry name" value="PH-GRAM_MTMR6-like"/>
    <property type="match status" value="1"/>
</dbReference>
<name>A0A0R3RZ20_9BILA</name>
<dbReference type="PANTHER" id="PTHR10807:SF8">
    <property type="entry name" value="PHOSPHATIDYLINOSITOL-3-PHOSPHATE PHOSPHATASE"/>
    <property type="match status" value="1"/>
</dbReference>